<reference evidence="2 3" key="1">
    <citation type="submission" date="2017-07" db="EMBL/GenBank/DDBJ databases">
        <title>Elstera cyanobacteriorum sp. nov., a novel bacterium isolated from cyanobacterial aggregates in a eutrophic lake.</title>
        <authorList>
            <person name="Cai H."/>
        </authorList>
    </citation>
    <scope>NUCLEOTIDE SEQUENCE [LARGE SCALE GENOMIC DNA]</scope>
    <source>
        <strain evidence="2 3">TH019</strain>
    </source>
</reference>
<dbReference type="InterPro" id="IPR007655">
    <property type="entry name" value="Slam_C"/>
</dbReference>
<dbReference type="InterPro" id="IPR011990">
    <property type="entry name" value="TPR-like_helical_dom_sf"/>
</dbReference>
<dbReference type="Pfam" id="PF04575">
    <property type="entry name" value="SlipAM"/>
    <property type="match status" value="1"/>
</dbReference>
<dbReference type="Proteomes" id="UP000216361">
    <property type="component" value="Unassembled WGS sequence"/>
</dbReference>
<dbReference type="AlphaFoldDB" id="A0A255XVV4"/>
<organism evidence="2 3">
    <name type="scientific">Elstera cyanobacteriorum</name>
    <dbReference type="NCBI Taxonomy" id="2022747"/>
    <lineage>
        <taxon>Bacteria</taxon>
        <taxon>Pseudomonadati</taxon>
        <taxon>Pseudomonadota</taxon>
        <taxon>Alphaproteobacteria</taxon>
        <taxon>Rhodospirillales</taxon>
        <taxon>Rhodospirillaceae</taxon>
        <taxon>Elstera</taxon>
    </lineage>
</organism>
<accession>A0A255XVV4</accession>
<dbReference type="SUPFAM" id="SSF48452">
    <property type="entry name" value="TPR-like"/>
    <property type="match status" value="1"/>
</dbReference>
<dbReference type="Gene3D" id="1.25.40.10">
    <property type="entry name" value="Tetratricopeptide repeat domain"/>
    <property type="match status" value="1"/>
</dbReference>
<proteinExistence type="predicted"/>
<evidence type="ECO:0000313" key="3">
    <source>
        <dbReference type="Proteomes" id="UP000216361"/>
    </source>
</evidence>
<dbReference type="EMBL" id="NOXS01000027">
    <property type="protein sequence ID" value="OYQ20555.1"/>
    <property type="molecule type" value="Genomic_DNA"/>
</dbReference>
<comment type="caution">
    <text evidence="2">The sequence shown here is derived from an EMBL/GenBank/DDBJ whole genome shotgun (WGS) entry which is preliminary data.</text>
</comment>
<evidence type="ECO:0000259" key="1">
    <source>
        <dbReference type="Pfam" id="PF04575"/>
    </source>
</evidence>
<protein>
    <recommendedName>
        <fullName evidence="1">Surface lipoprotein assembly modifier C-terminal domain-containing protein</fullName>
    </recommendedName>
</protein>
<gene>
    <name evidence="2" type="ORF">CHR90_04045</name>
</gene>
<keyword evidence="3" id="KW-1185">Reference proteome</keyword>
<evidence type="ECO:0000313" key="2">
    <source>
        <dbReference type="EMBL" id="OYQ20555.1"/>
    </source>
</evidence>
<name>A0A255XVV4_9PROT</name>
<sequence length="434" mass="48277">MAQAPDNSALQRQIDDAFRQVLSTPGDLQIGLAYARLQVQAGNYEGAIAAMERMLLVPDAPASVRLELGILYFRLASYAMAEAYLRQAAADPRLPPEQKDLANRMLKETIRQNQPNRLTGYVMAGVRGQTNPTTRTEEDFLKSGGALVPRTASQKPKSDTDFQVIGRLEHTWDLETQNSAEIVSTLFGVASHYSSVSSYTLTANPTKPRDLLLVEGTTGLRFKPAPAEASGWTVRPHLILGNILLDGHQYAYSVGAGLETSYQVSERLLLNAAYEGRNYTYASRIDVSEAKAQGGFEHTLRMRASYELFPRNILVGELIGRDHNADRDYFAYVSGEARLSYVASYDNPFGWDNQLWTSVLSSGITERRYDGADAKIDAGRRRNDTEWRTSLNTTIPLNESWSVLLQGEYTKASSNLPNYNYSNTSGLASIMWRF</sequence>
<feature type="domain" description="Surface lipoprotein assembly modifier C-terminal" evidence="1">
    <location>
        <begin position="244"/>
        <end position="434"/>
    </location>
</feature>